<proteinExistence type="predicted"/>
<sequence>MTASLLLAGWEMRQGANVRIGAERLGGAPCGRKNSLRDRQAAMPHAKTVLANAFHGPLPA</sequence>
<reference evidence="1 2" key="1">
    <citation type="submission" date="2014-12" db="EMBL/GenBank/DDBJ databases">
        <title>Denitrispirillum autotrophicum gen. nov., sp. nov., Denitrifying, Facultatively Autotrophic Bacteria Isolated from Rice Paddy Soil.</title>
        <authorList>
            <person name="Ishii S."/>
            <person name="Ashida N."/>
            <person name="Ohno H."/>
            <person name="Otsuka S."/>
            <person name="Yokota A."/>
            <person name="Senoo K."/>
        </authorList>
    </citation>
    <scope>NUCLEOTIDE SEQUENCE [LARGE SCALE GENOMIC DNA]</scope>
    <source>
        <strain evidence="1 2">TSA66</strain>
    </source>
</reference>
<dbReference type="AlphaFoldDB" id="A0A0C1Y860"/>
<accession>A0A0C1Y860</accession>
<evidence type="ECO:0000313" key="1">
    <source>
        <dbReference type="EMBL" id="KIF83093.1"/>
    </source>
</evidence>
<dbReference type="EMBL" id="JWJG01000028">
    <property type="protein sequence ID" value="KIF83093.1"/>
    <property type="molecule type" value="Genomic_DNA"/>
</dbReference>
<name>A0A0C1Y860_9BURK</name>
<gene>
    <name evidence="1" type="ORF">TSA66_23230</name>
</gene>
<keyword evidence="2" id="KW-1185">Reference proteome</keyword>
<evidence type="ECO:0000313" key="2">
    <source>
        <dbReference type="Proteomes" id="UP000031572"/>
    </source>
</evidence>
<organism evidence="1 2">
    <name type="scientific">Noviherbaspirillum autotrophicum</name>
    <dbReference type="NCBI Taxonomy" id="709839"/>
    <lineage>
        <taxon>Bacteria</taxon>
        <taxon>Pseudomonadati</taxon>
        <taxon>Pseudomonadota</taxon>
        <taxon>Betaproteobacteria</taxon>
        <taxon>Burkholderiales</taxon>
        <taxon>Oxalobacteraceae</taxon>
        <taxon>Noviherbaspirillum</taxon>
    </lineage>
</organism>
<comment type="caution">
    <text evidence="1">The sequence shown here is derived from an EMBL/GenBank/DDBJ whole genome shotgun (WGS) entry which is preliminary data.</text>
</comment>
<protein>
    <submittedName>
        <fullName evidence="1">Uncharacterized protein</fullName>
    </submittedName>
</protein>
<dbReference type="Proteomes" id="UP000031572">
    <property type="component" value="Unassembled WGS sequence"/>
</dbReference>